<dbReference type="PATRIC" id="fig|224914.52.peg.1450"/>
<keyword evidence="2" id="KW-1185">Reference proteome</keyword>
<accession>Q8YJM1</accession>
<proteinExistence type="predicted"/>
<protein>
    <submittedName>
        <fullName evidence="1">Uncharacterized protein</fullName>
    </submittedName>
</protein>
<dbReference type="AlphaFoldDB" id="Q8YJM1"/>
<dbReference type="PIR" id="AH3259">
    <property type="entry name" value="AH3259"/>
</dbReference>
<evidence type="ECO:0000313" key="2">
    <source>
        <dbReference type="Proteomes" id="UP000000419"/>
    </source>
</evidence>
<dbReference type="KEGG" id="bme:BMEI0061"/>
<organism evidence="1 2">
    <name type="scientific">Brucella melitensis biotype 1 (strain ATCC 23456 / CCUG 17765 / NCTC 10094 / 16M)</name>
    <dbReference type="NCBI Taxonomy" id="224914"/>
    <lineage>
        <taxon>Bacteria</taxon>
        <taxon>Pseudomonadati</taxon>
        <taxon>Pseudomonadota</taxon>
        <taxon>Alphaproteobacteria</taxon>
        <taxon>Hyphomicrobiales</taxon>
        <taxon>Brucellaceae</taxon>
        <taxon>Brucella/Ochrobactrum group</taxon>
        <taxon>Brucella</taxon>
    </lineage>
</organism>
<name>Q8YJM1_BRUME</name>
<dbReference type="KEGG" id="bmel:DK63_1373"/>
<sequence length="119" mass="13315">MKKLLRDIKPFIIDNSDLDKVSISKSSKTIITCESWDHIRSTQIATLYINKAAITSIQLLFLNGRFAAPPVFSITTEKHFRPGESYEIFIEVTEPDGSDNPNQSRSASLIVDGCLNLDI</sequence>
<dbReference type="GeneID" id="29593376"/>
<dbReference type="Proteomes" id="UP000000419">
    <property type="component" value="Chromosome I"/>
</dbReference>
<dbReference type="EMBL" id="AE008917">
    <property type="protein sequence ID" value="AAL51243.1"/>
    <property type="molecule type" value="Genomic_DNA"/>
</dbReference>
<gene>
    <name evidence="1" type="ordered locus">BMEI0061</name>
</gene>
<dbReference type="RefSeq" id="WP_011004939.1">
    <property type="nucleotide sequence ID" value="NC_003317.1"/>
</dbReference>
<evidence type="ECO:0000313" key="1">
    <source>
        <dbReference type="EMBL" id="AAL51243.1"/>
    </source>
</evidence>
<reference evidence="1 2" key="1">
    <citation type="journal article" date="2002" name="Proc. Natl. Acad. Sci. U.S.A.">
        <title>The genome sequence of the facultative intracellular pathogen Brucella melitensis.</title>
        <authorList>
            <person name="DelVecchio V.G."/>
            <person name="Kapatral V."/>
            <person name="Redkar R.J."/>
            <person name="Patra G."/>
            <person name="Mujer C."/>
            <person name="Los T."/>
            <person name="Ivanova N."/>
            <person name="Anderson I."/>
            <person name="Bhattacharyya A."/>
            <person name="Lykidis A."/>
            <person name="Reznik G."/>
            <person name="Jablonski L."/>
            <person name="Larsen N."/>
            <person name="D'Souza M."/>
            <person name="Bernal A."/>
            <person name="Mazur M."/>
            <person name="Goltsman E."/>
            <person name="Selkov E."/>
            <person name="Elzer P.H."/>
            <person name="Hagius S."/>
            <person name="O'Callaghan D."/>
            <person name="Letesson J.J."/>
            <person name="Haselkorn R."/>
            <person name="Kyrpides N."/>
            <person name="Overbeek R."/>
        </authorList>
    </citation>
    <scope>NUCLEOTIDE SEQUENCE [LARGE SCALE GENOMIC DNA]</scope>
    <source>
        <strain evidence="2">ATCC 23456 / CCUG 17765 / NCTC 10094 / 16M</strain>
    </source>
</reference>